<dbReference type="GO" id="GO:0045892">
    <property type="term" value="P:negative regulation of DNA-templated transcription"/>
    <property type="evidence" value="ECO:0007669"/>
    <property type="project" value="TreeGrafter"/>
</dbReference>
<dbReference type="InterPro" id="IPR000524">
    <property type="entry name" value="Tscrpt_reg_HTH_GntR"/>
</dbReference>
<comment type="caution">
    <text evidence="5">The sequence shown here is derived from an EMBL/GenBank/DDBJ whole genome shotgun (WGS) entry which is preliminary data.</text>
</comment>
<dbReference type="InterPro" id="IPR036390">
    <property type="entry name" value="WH_DNA-bd_sf"/>
</dbReference>
<keyword evidence="3" id="KW-0804">Transcription</keyword>
<proteinExistence type="predicted"/>
<protein>
    <submittedName>
        <fullName evidence="5">GntR family transcriptional regulator</fullName>
    </submittedName>
</protein>
<feature type="domain" description="HTH gntR-type" evidence="4">
    <location>
        <begin position="3"/>
        <end position="71"/>
    </location>
</feature>
<dbReference type="Pfam" id="PF00392">
    <property type="entry name" value="GntR"/>
    <property type="match status" value="1"/>
</dbReference>
<dbReference type="Proteomes" id="UP000661691">
    <property type="component" value="Unassembled WGS sequence"/>
</dbReference>
<evidence type="ECO:0000256" key="3">
    <source>
        <dbReference type="ARBA" id="ARBA00023163"/>
    </source>
</evidence>
<dbReference type="Gene3D" id="3.40.1410.10">
    <property type="entry name" value="Chorismate lyase-like"/>
    <property type="match status" value="1"/>
</dbReference>
<dbReference type="GO" id="GO:0003700">
    <property type="term" value="F:DNA-binding transcription factor activity"/>
    <property type="evidence" value="ECO:0007669"/>
    <property type="project" value="InterPro"/>
</dbReference>
<keyword evidence="2" id="KW-0238">DNA-binding</keyword>
<organism evidence="5 6">
    <name type="scientific">Polycladospora coralii</name>
    <dbReference type="NCBI Taxonomy" id="2771432"/>
    <lineage>
        <taxon>Bacteria</taxon>
        <taxon>Bacillati</taxon>
        <taxon>Bacillota</taxon>
        <taxon>Bacilli</taxon>
        <taxon>Bacillales</taxon>
        <taxon>Thermoactinomycetaceae</taxon>
        <taxon>Polycladospora</taxon>
    </lineage>
</organism>
<name>A0A926RTZ0_9BACL</name>
<dbReference type="CDD" id="cd07377">
    <property type="entry name" value="WHTH_GntR"/>
    <property type="match status" value="1"/>
</dbReference>
<dbReference type="Gene3D" id="1.10.10.10">
    <property type="entry name" value="Winged helix-like DNA-binding domain superfamily/Winged helix DNA-binding domain"/>
    <property type="match status" value="1"/>
</dbReference>
<sequence length="250" mass="28992">MSNTKIDKVIQHIKQGIKEFVYLPNQRLPSERELAEELGVSRPTVREALVRLQSENLVDIIPRSGAFIKGALRKQKIDPTKSNNFISELRKQGMKVVSRYLEQTKEIPANEIGEKLNIPEKENVILRSRVQIVDSVPYRIVTTYLLSSLAQDLIGRDEEQIPLFDHLAQKGFYPVRASENLHCRTATSEEAKQMNLSIYSPVIEIERLIWRQFKESDEEILFEYSKIICNAAVHEFHYDYPIGNKIKRKQ</sequence>
<reference evidence="6" key="1">
    <citation type="submission" date="2022-10" db="EMBL/GenBank/DDBJ databases">
        <title>A novel bacterium of genus Hazenella, isolated from South China Sea.</title>
        <authorList>
            <person name="Huang H."/>
            <person name="Mo K."/>
            <person name="Hu Y."/>
        </authorList>
    </citation>
    <scope>NUCLEOTIDE SEQUENCE [LARGE SCALE GENOMIC DNA]</scope>
    <source>
        <strain evidence="6">IB182357</strain>
    </source>
</reference>
<dbReference type="PANTHER" id="PTHR44846">
    <property type="entry name" value="MANNOSYL-D-GLYCERATE TRANSPORT/METABOLISM SYSTEM REPRESSOR MNGR-RELATED"/>
    <property type="match status" value="1"/>
</dbReference>
<dbReference type="PANTHER" id="PTHR44846:SF1">
    <property type="entry name" value="MANNOSYL-D-GLYCERATE TRANSPORT_METABOLISM SYSTEM REPRESSOR MNGR-RELATED"/>
    <property type="match status" value="1"/>
</dbReference>
<dbReference type="SMART" id="SM00866">
    <property type="entry name" value="UTRA"/>
    <property type="match status" value="1"/>
</dbReference>
<dbReference type="AlphaFoldDB" id="A0A926RTZ0"/>
<dbReference type="EMBL" id="JACXAH010000008">
    <property type="protein sequence ID" value="MBD1372268.1"/>
    <property type="molecule type" value="Genomic_DNA"/>
</dbReference>
<keyword evidence="1" id="KW-0805">Transcription regulation</keyword>
<dbReference type="PROSITE" id="PS50949">
    <property type="entry name" value="HTH_GNTR"/>
    <property type="match status" value="1"/>
</dbReference>
<dbReference type="InterPro" id="IPR028978">
    <property type="entry name" value="Chorismate_lyase_/UTRA_dom_sf"/>
</dbReference>
<dbReference type="InterPro" id="IPR011663">
    <property type="entry name" value="UTRA"/>
</dbReference>
<keyword evidence="6" id="KW-1185">Reference proteome</keyword>
<evidence type="ECO:0000313" key="5">
    <source>
        <dbReference type="EMBL" id="MBD1372268.1"/>
    </source>
</evidence>
<accession>A0A926RTZ0</accession>
<dbReference type="InterPro" id="IPR050679">
    <property type="entry name" value="Bact_HTH_transcr_reg"/>
</dbReference>
<dbReference type="PRINTS" id="PR00035">
    <property type="entry name" value="HTHGNTR"/>
</dbReference>
<evidence type="ECO:0000259" key="4">
    <source>
        <dbReference type="PROSITE" id="PS50949"/>
    </source>
</evidence>
<gene>
    <name evidence="5" type="ORF">IC620_07825</name>
</gene>
<evidence type="ECO:0000313" key="6">
    <source>
        <dbReference type="Proteomes" id="UP000661691"/>
    </source>
</evidence>
<evidence type="ECO:0000256" key="1">
    <source>
        <dbReference type="ARBA" id="ARBA00023015"/>
    </source>
</evidence>
<dbReference type="SUPFAM" id="SSF46785">
    <property type="entry name" value="Winged helix' DNA-binding domain"/>
    <property type="match status" value="1"/>
</dbReference>
<dbReference type="InterPro" id="IPR036388">
    <property type="entry name" value="WH-like_DNA-bd_sf"/>
</dbReference>
<evidence type="ECO:0000256" key="2">
    <source>
        <dbReference type="ARBA" id="ARBA00023125"/>
    </source>
</evidence>
<dbReference type="GO" id="GO:0003677">
    <property type="term" value="F:DNA binding"/>
    <property type="evidence" value="ECO:0007669"/>
    <property type="project" value="UniProtKB-KW"/>
</dbReference>
<dbReference type="SMART" id="SM00345">
    <property type="entry name" value="HTH_GNTR"/>
    <property type="match status" value="1"/>
</dbReference>
<dbReference type="Pfam" id="PF07702">
    <property type="entry name" value="UTRA"/>
    <property type="match status" value="1"/>
</dbReference>
<dbReference type="SUPFAM" id="SSF64288">
    <property type="entry name" value="Chorismate lyase-like"/>
    <property type="match status" value="1"/>
</dbReference>
<dbReference type="RefSeq" id="WP_191139674.1">
    <property type="nucleotide sequence ID" value="NZ_JACXAG020000003.1"/>
</dbReference>